<reference evidence="8 9" key="1">
    <citation type="submission" date="2013-08" db="EMBL/GenBank/DDBJ databases">
        <title>The genome sequence of Knoellia aerolata.</title>
        <authorList>
            <person name="Zhu W."/>
            <person name="Wang G."/>
        </authorList>
    </citation>
    <scope>NUCLEOTIDE SEQUENCE [LARGE SCALE GENOMIC DNA]</scope>
    <source>
        <strain evidence="8 9">DSM 18566</strain>
    </source>
</reference>
<keyword evidence="4" id="KW-0238">DNA-binding</keyword>
<evidence type="ECO:0000256" key="6">
    <source>
        <dbReference type="SAM" id="MobiDB-lite"/>
    </source>
</evidence>
<accession>A0A0A0JVN5</accession>
<proteinExistence type="inferred from homology"/>
<dbReference type="PANTHER" id="PTHR43133">
    <property type="entry name" value="RNA POLYMERASE ECF-TYPE SIGMA FACTO"/>
    <property type="match status" value="1"/>
</dbReference>
<dbReference type="InterPro" id="IPR014284">
    <property type="entry name" value="RNA_pol_sigma-70_dom"/>
</dbReference>
<dbReference type="GO" id="GO:0003677">
    <property type="term" value="F:DNA binding"/>
    <property type="evidence" value="ECO:0007669"/>
    <property type="project" value="UniProtKB-KW"/>
</dbReference>
<dbReference type="Proteomes" id="UP000030013">
    <property type="component" value="Unassembled WGS sequence"/>
</dbReference>
<evidence type="ECO:0000259" key="7">
    <source>
        <dbReference type="Pfam" id="PF04542"/>
    </source>
</evidence>
<dbReference type="NCBIfam" id="TIGR02937">
    <property type="entry name" value="sigma70-ECF"/>
    <property type="match status" value="1"/>
</dbReference>
<gene>
    <name evidence="8" type="ORF">N801_14270</name>
</gene>
<feature type="compositionally biased region" description="Basic and acidic residues" evidence="6">
    <location>
        <begin position="110"/>
        <end position="120"/>
    </location>
</feature>
<evidence type="ECO:0000256" key="5">
    <source>
        <dbReference type="ARBA" id="ARBA00023163"/>
    </source>
</evidence>
<dbReference type="Pfam" id="PF04542">
    <property type="entry name" value="Sigma70_r2"/>
    <property type="match status" value="1"/>
</dbReference>
<dbReference type="AlphaFoldDB" id="A0A0A0JVN5"/>
<dbReference type="Gene3D" id="1.10.1740.10">
    <property type="match status" value="1"/>
</dbReference>
<dbReference type="InterPro" id="IPR007627">
    <property type="entry name" value="RNA_pol_sigma70_r2"/>
</dbReference>
<keyword evidence="9" id="KW-1185">Reference proteome</keyword>
<comment type="similarity">
    <text evidence="1">Belongs to the sigma-70 factor family. ECF subfamily.</text>
</comment>
<feature type="region of interest" description="Disordered" evidence="6">
    <location>
        <begin position="104"/>
        <end position="129"/>
    </location>
</feature>
<evidence type="ECO:0000313" key="8">
    <source>
        <dbReference type="EMBL" id="KGN40122.1"/>
    </source>
</evidence>
<dbReference type="SUPFAM" id="SSF88946">
    <property type="entry name" value="Sigma2 domain of RNA polymerase sigma factors"/>
    <property type="match status" value="1"/>
</dbReference>
<comment type="caution">
    <text evidence="8">The sequence shown here is derived from an EMBL/GenBank/DDBJ whole genome shotgun (WGS) entry which is preliminary data.</text>
</comment>
<keyword evidence="5" id="KW-0804">Transcription</keyword>
<keyword evidence="2" id="KW-0805">Transcription regulation</keyword>
<dbReference type="Gene3D" id="1.10.10.10">
    <property type="entry name" value="Winged helix-like DNA-binding domain superfamily/Winged helix DNA-binding domain"/>
    <property type="match status" value="1"/>
</dbReference>
<dbReference type="EMBL" id="AVPL01000052">
    <property type="protein sequence ID" value="KGN40122.1"/>
    <property type="molecule type" value="Genomic_DNA"/>
</dbReference>
<feature type="domain" description="RNA polymerase sigma-70 region 2" evidence="7">
    <location>
        <begin position="41"/>
        <end position="109"/>
    </location>
</feature>
<evidence type="ECO:0000256" key="3">
    <source>
        <dbReference type="ARBA" id="ARBA00023082"/>
    </source>
</evidence>
<dbReference type="RefSeq" id="WP_052113147.1">
    <property type="nucleotide sequence ID" value="NZ_AVPL01000052.1"/>
</dbReference>
<dbReference type="GO" id="GO:0006352">
    <property type="term" value="P:DNA-templated transcription initiation"/>
    <property type="evidence" value="ECO:0007669"/>
    <property type="project" value="InterPro"/>
</dbReference>
<dbReference type="SUPFAM" id="SSF88659">
    <property type="entry name" value="Sigma3 and sigma4 domains of RNA polymerase sigma factors"/>
    <property type="match status" value="1"/>
</dbReference>
<dbReference type="InterPro" id="IPR039425">
    <property type="entry name" value="RNA_pol_sigma-70-like"/>
</dbReference>
<keyword evidence="3" id="KW-0731">Sigma factor</keyword>
<protein>
    <submittedName>
        <fullName evidence="8">RNA polymerase subunit sigma-70</fullName>
    </submittedName>
</protein>
<dbReference type="InterPro" id="IPR036388">
    <property type="entry name" value="WH-like_DNA-bd_sf"/>
</dbReference>
<evidence type="ECO:0000256" key="4">
    <source>
        <dbReference type="ARBA" id="ARBA00023125"/>
    </source>
</evidence>
<evidence type="ECO:0000313" key="9">
    <source>
        <dbReference type="Proteomes" id="UP000030013"/>
    </source>
</evidence>
<sequence length="210" mass="22979">MSAPRPDSQRPGAPAEAGLAVTAARAFARHRDGDTDAMGDLVDELTPLLWHTARSQGADPATAEDVVQTTWLRLVEHTTDISDGQAVLQWLLMTTRREAWRSVRRGRRTVPHEPWEEPTSRDATAPPRALDPVTATEDADVARAVWQHVEALPARCQQLLRLVAYVDRPDYAVVSAALGIPVGSIGPTRGRCLAKLRMALLSDPTWEVTA</sequence>
<dbReference type="InterPro" id="IPR013325">
    <property type="entry name" value="RNA_pol_sigma_r2"/>
</dbReference>
<organism evidence="8 9">
    <name type="scientific">Knoellia aerolata DSM 18566</name>
    <dbReference type="NCBI Taxonomy" id="1385519"/>
    <lineage>
        <taxon>Bacteria</taxon>
        <taxon>Bacillati</taxon>
        <taxon>Actinomycetota</taxon>
        <taxon>Actinomycetes</taxon>
        <taxon>Micrococcales</taxon>
        <taxon>Intrasporangiaceae</taxon>
        <taxon>Knoellia</taxon>
    </lineage>
</organism>
<dbReference type="OrthoDB" id="265863at2"/>
<dbReference type="eggNOG" id="COG1595">
    <property type="taxonomic scope" value="Bacteria"/>
</dbReference>
<dbReference type="GO" id="GO:0016987">
    <property type="term" value="F:sigma factor activity"/>
    <property type="evidence" value="ECO:0007669"/>
    <property type="project" value="UniProtKB-KW"/>
</dbReference>
<dbReference type="InterPro" id="IPR013324">
    <property type="entry name" value="RNA_pol_sigma_r3/r4-like"/>
</dbReference>
<dbReference type="STRING" id="1385519.N801_14270"/>
<evidence type="ECO:0000256" key="1">
    <source>
        <dbReference type="ARBA" id="ARBA00010641"/>
    </source>
</evidence>
<evidence type="ECO:0000256" key="2">
    <source>
        <dbReference type="ARBA" id="ARBA00023015"/>
    </source>
</evidence>
<name>A0A0A0JVN5_9MICO</name>
<dbReference type="PANTHER" id="PTHR43133:SF8">
    <property type="entry name" value="RNA POLYMERASE SIGMA FACTOR HI_1459-RELATED"/>
    <property type="match status" value="1"/>
</dbReference>